<feature type="region of interest" description="Disordered" evidence="1">
    <location>
        <begin position="1"/>
        <end position="120"/>
    </location>
</feature>
<dbReference type="AlphaFoldDB" id="A0A7G7CQ39"/>
<feature type="compositionally biased region" description="Polar residues" evidence="1">
    <location>
        <begin position="30"/>
        <end position="42"/>
    </location>
</feature>
<keyword evidence="4" id="KW-1185">Reference proteome</keyword>
<evidence type="ECO:0000313" key="3">
    <source>
        <dbReference type="EMBL" id="QNE89705.1"/>
    </source>
</evidence>
<reference evidence="3 4" key="1">
    <citation type="submission" date="2020-07" db="EMBL/GenBank/DDBJ databases">
        <title>Complete genome and description of Corynebacterium incognita strain Marseille-Q3630 sp. nov.</title>
        <authorList>
            <person name="Boxberger M."/>
        </authorList>
    </citation>
    <scope>NUCLEOTIDE SEQUENCE [LARGE SCALE GENOMIC DNA]</scope>
    <source>
        <strain evidence="3 4">Marseille-Q3630</strain>
    </source>
</reference>
<feature type="transmembrane region" description="Helical" evidence="2">
    <location>
        <begin position="245"/>
        <end position="278"/>
    </location>
</feature>
<keyword evidence="2" id="KW-0472">Membrane</keyword>
<sequence length="399" mass="42260">MTYPNDPYGSPFDGNGRDPRSEQGGGHNPFGTNGASDGQQPYGSGADKAEQGFPYPGAQNPQPQQHSGDVGGSSYGSYGAQDPGYGNQSAYGGGQPGYGAPQGSYGGPQQPYGTYDPHGIAGVGPGEQFGDVVAPMRDFDIMNAFKWGIKRTLNNWMLWILVPLLLGISFFAVFFGVMVTSPAMQASSTETYQSFDEAMAELGTLLIVYGLFFVAMLFLGPIAYNAMVKQLNQAKMGVGDAVRGVRWLSIFGTMIGVVLIVVLVELLVVLPAAFAIGFGAAEENAALTVLGIVLFIAVYVAIVFVSTKLSLAIYFAAEGGAGNPISASWKATKGHFWHLFGYMLLAGLLLFVGIMVTLGLGAVVLYPAYYLGLAYLYRQIRGDYEGRSMGAPAPQVVGY</sequence>
<dbReference type="KEGG" id="cik:H0194_01190"/>
<feature type="transmembrane region" description="Helical" evidence="2">
    <location>
        <begin position="156"/>
        <end position="179"/>
    </location>
</feature>
<organism evidence="3 4">
    <name type="scientific">Corynebacterium incognita</name>
    <dbReference type="NCBI Taxonomy" id="2754725"/>
    <lineage>
        <taxon>Bacteria</taxon>
        <taxon>Bacillati</taxon>
        <taxon>Actinomycetota</taxon>
        <taxon>Actinomycetes</taxon>
        <taxon>Mycobacteriales</taxon>
        <taxon>Corynebacteriaceae</taxon>
        <taxon>Corynebacterium</taxon>
    </lineage>
</organism>
<name>A0A7G7CQ39_9CORY</name>
<keyword evidence="2" id="KW-1133">Transmembrane helix</keyword>
<feature type="transmembrane region" description="Helical" evidence="2">
    <location>
        <begin position="339"/>
        <end position="369"/>
    </location>
</feature>
<protein>
    <submittedName>
        <fullName evidence="3">Uncharacterized protein</fullName>
    </submittedName>
</protein>
<keyword evidence="2" id="KW-0812">Transmembrane</keyword>
<proteinExistence type="predicted"/>
<feature type="compositionally biased region" description="Low complexity" evidence="1">
    <location>
        <begin position="98"/>
        <end position="113"/>
    </location>
</feature>
<gene>
    <name evidence="3" type="ORF">H0194_01190</name>
</gene>
<dbReference type="EMBL" id="CP059404">
    <property type="protein sequence ID" value="QNE89705.1"/>
    <property type="molecule type" value="Genomic_DNA"/>
</dbReference>
<feature type="transmembrane region" description="Helical" evidence="2">
    <location>
        <begin position="284"/>
        <end position="305"/>
    </location>
</feature>
<accession>A0A7G7CQ39</accession>
<feature type="transmembrane region" description="Helical" evidence="2">
    <location>
        <begin position="199"/>
        <end position="224"/>
    </location>
</feature>
<evidence type="ECO:0000313" key="4">
    <source>
        <dbReference type="Proteomes" id="UP000515743"/>
    </source>
</evidence>
<dbReference type="RefSeq" id="WP_185176079.1">
    <property type="nucleotide sequence ID" value="NZ_CP059404.1"/>
</dbReference>
<evidence type="ECO:0000256" key="2">
    <source>
        <dbReference type="SAM" id="Phobius"/>
    </source>
</evidence>
<dbReference type="Proteomes" id="UP000515743">
    <property type="component" value="Chromosome"/>
</dbReference>
<evidence type="ECO:0000256" key="1">
    <source>
        <dbReference type="SAM" id="MobiDB-lite"/>
    </source>
</evidence>